<evidence type="ECO:0000256" key="3">
    <source>
        <dbReference type="ARBA" id="ARBA00022960"/>
    </source>
</evidence>
<comment type="similarity">
    <text evidence="7">Belongs to the aspartate/glutamate racemases family.</text>
</comment>
<dbReference type="InterPro" id="IPR001920">
    <property type="entry name" value="Asp/Glu_race"/>
</dbReference>
<evidence type="ECO:0000256" key="4">
    <source>
        <dbReference type="ARBA" id="ARBA00022984"/>
    </source>
</evidence>
<comment type="function">
    <text evidence="7">Provides the (R)-glutamate required for cell wall biosynthesis.</text>
</comment>
<protein>
    <recommendedName>
        <fullName evidence="2 7">Glutamate racemase</fullName>
        <ecNumber evidence="2 7">5.1.1.3</ecNumber>
    </recommendedName>
</protein>
<feature type="binding site" evidence="7">
    <location>
        <begin position="184"/>
        <end position="185"/>
    </location>
    <ligand>
        <name>substrate</name>
    </ligand>
</feature>
<dbReference type="SUPFAM" id="SSF53681">
    <property type="entry name" value="Aspartate/glutamate racemase"/>
    <property type="match status" value="2"/>
</dbReference>
<feature type="binding site" evidence="7">
    <location>
        <begin position="74"/>
        <end position="75"/>
    </location>
    <ligand>
        <name>substrate</name>
    </ligand>
</feature>
<name>A0A2A4G6C8_9FLAO</name>
<evidence type="ECO:0000256" key="1">
    <source>
        <dbReference type="ARBA" id="ARBA00001602"/>
    </source>
</evidence>
<dbReference type="PROSITE" id="PS00923">
    <property type="entry name" value="ASP_GLU_RACEMASE_1"/>
    <property type="match status" value="1"/>
</dbReference>
<evidence type="ECO:0000313" key="9">
    <source>
        <dbReference type="Proteomes" id="UP000219559"/>
    </source>
</evidence>
<gene>
    <name evidence="7" type="primary">murI</name>
    <name evidence="8" type="ORF">B7P33_13815</name>
</gene>
<feature type="active site" description="Proton donor/acceptor" evidence="7">
    <location>
        <position position="183"/>
    </location>
</feature>
<evidence type="ECO:0000256" key="5">
    <source>
        <dbReference type="ARBA" id="ARBA00023235"/>
    </source>
</evidence>
<dbReference type="UniPathway" id="UPA00219"/>
<dbReference type="PROSITE" id="PS00924">
    <property type="entry name" value="ASP_GLU_RACEMASE_2"/>
    <property type="match status" value="1"/>
</dbReference>
<keyword evidence="9" id="KW-1185">Reference proteome</keyword>
<dbReference type="NCBIfam" id="TIGR00067">
    <property type="entry name" value="glut_race"/>
    <property type="match status" value="1"/>
</dbReference>
<evidence type="ECO:0000313" key="8">
    <source>
        <dbReference type="EMBL" id="PCE63292.1"/>
    </source>
</evidence>
<dbReference type="InterPro" id="IPR015942">
    <property type="entry name" value="Asp/Glu/hydantoin_racemase"/>
</dbReference>
<dbReference type="EMBL" id="NBWU01000005">
    <property type="protein sequence ID" value="PCE63292.1"/>
    <property type="molecule type" value="Genomic_DNA"/>
</dbReference>
<organism evidence="8 9">
    <name type="scientific">Sediminicola luteus</name>
    <dbReference type="NCBI Taxonomy" id="319238"/>
    <lineage>
        <taxon>Bacteria</taxon>
        <taxon>Pseudomonadati</taxon>
        <taxon>Bacteroidota</taxon>
        <taxon>Flavobacteriia</taxon>
        <taxon>Flavobacteriales</taxon>
        <taxon>Flavobacteriaceae</taxon>
        <taxon>Sediminicola</taxon>
    </lineage>
</organism>
<dbReference type="AlphaFoldDB" id="A0A2A4G6C8"/>
<dbReference type="InterPro" id="IPR033134">
    <property type="entry name" value="Asp/Glu_racemase_AS_2"/>
</dbReference>
<dbReference type="GO" id="GO:0008360">
    <property type="term" value="P:regulation of cell shape"/>
    <property type="evidence" value="ECO:0007669"/>
    <property type="project" value="UniProtKB-KW"/>
</dbReference>
<feature type="binding site" evidence="7">
    <location>
        <begin position="42"/>
        <end position="43"/>
    </location>
    <ligand>
        <name>substrate</name>
    </ligand>
</feature>
<dbReference type="GO" id="GO:0009252">
    <property type="term" value="P:peptidoglycan biosynthetic process"/>
    <property type="evidence" value="ECO:0007669"/>
    <property type="project" value="UniProtKB-UniRule"/>
</dbReference>
<feature type="binding site" evidence="7">
    <location>
        <begin position="10"/>
        <end position="11"/>
    </location>
    <ligand>
        <name>substrate</name>
    </ligand>
</feature>
<accession>A0A2A4G6C8</accession>
<comment type="caution">
    <text evidence="8">The sequence shown here is derived from an EMBL/GenBank/DDBJ whole genome shotgun (WGS) entry which is preliminary data.</text>
</comment>
<sequence>MSQASIGIFDSGVGGMSITREIQSLLPKEQLLYLADSKNAPYGPKGDAAIRALANKNTEILLSKGCKMIVVACNTATTVAISELRSTYKVPFIGIEPAIKPAALQSHSGVVGVLATRGTLASSLFQNTSALHASGITVVEQEGNGLVPLIEAAAFDSLELKRLLSAYIAPMVEAQIDALVLGCTHYPYLKPLLNQLLPEHIQIIDSGMAVAKQTFRVLDEAGLLADQKVLDSEFYTNTDLDLLRKFMQISGCSGKTSFLDF</sequence>
<dbReference type="GO" id="GO:0071555">
    <property type="term" value="P:cell wall organization"/>
    <property type="evidence" value="ECO:0007669"/>
    <property type="project" value="UniProtKB-KW"/>
</dbReference>
<dbReference type="PANTHER" id="PTHR21198:SF2">
    <property type="entry name" value="GLUTAMATE RACEMASE"/>
    <property type="match status" value="1"/>
</dbReference>
<dbReference type="FunFam" id="3.40.50.1860:FF:000001">
    <property type="entry name" value="Glutamate racemase"/>
    <property type="match status" value="1"/>
</dbReference>
<dbReference type="RefSeq" id="WP_097443247.1">
    <property type="nucleotide sequence ID" value="NZ_NBWU01000005.1"/>
</dbReference>
<dbReference type="GO" id="GO:0008881">
    <property type="term" value="F:glutamate racemase activity"/>
    <property type="evidence" value="ECO:0007669"/>
    <property type="project" value="UniProtKB-UniRule"/>
</dbReference>
<evidence type="ECO:0000256" key="2">
    <source>
        <dbReference type="ARBA" id="ARBA00013090"/>
    </source>
</evidence>
<proteinExistence type="inferred from homology"/>
<keyword evidence="6 7" id="KW-0961">Cell wall biogenesis/degradation</keyword>
<reference evidence="8 9" key="1">
    <citation type="submission" date="2017-04" db="EMBL/GenBank/DDBJ databases">
        <title>A new member of the family Flavobacteriaceae isolated from ascidians.</title>
        <authorList>
            <person name="Chen L."/>
        </authorList>
    </citation>
    <scope>NUCLEOTIDE SEQUENCE [LARGE SCALE GENOMIC DNA]</scope>
    <source>
        <strain evidence="8 9">HQA918</strain>
    </source>
</reference>
<dbReference type="InterPro" id="IPR018187">
    <property type="entry name" value="Asp/Glu_racemase_AS_1"/>
</dbReference>
<dbReference type="HAMAP" id="MF_00258">
    <property type="entry name" value="Glu_racemase"/>
    <property type="match status" value="1"/>
</dbReference>
<dbReference type="OrthoDB" id="9801055at2"/>
<dbReference type="Proteomes" id="UP000219559">
    <property type="component" value="Unassembled WGS sequence"/>
</dbReference>
<comment type="pathway">
    <text evidence="7">Cell wall biogenesis; peptidoglycan biosynthesis.</text>
</comment>
<dbReference type="Gene3D" id="3.40.50.1860">
    <property type="match status" value="2"/>
</dbReference>
<keyword evidence="4 7" id="KW-0573">Peptidoglycan synthesis</keyword>
<keyword evidence="5 7" id="KW-0413">Isomerase</keyword>
<dbReference type="EC" id="5.1.1.3" evidence="2 7"/>
<evidence type="ECO:0000256" key="6">
    <source>
        <dbReference type="ARBA" id="ARBA00023316"/>
    </source>
</evidence>
<dbReference type="Pfam" id="PF01177">
    <property type="entry name" value="Asp_Glu_race"/>
    <property type="match status" value="1"/>
</dbReference>
<dbReference type="InterPro" id="IPR004391">
    <property type="entry name" value="Glu_race"/>
</dbReference>
<keyword evidence="3 7" id="KW-0133">Cell shape</keyword>
<dbReference type="PANTHER" id="PTHR21198">
    <property type="entry name" value="GLUTAMATE RACEMASE"/>
    <property type="match status" value="1"/>
</dbReference>
<comment type="catalytic activity">
    <reaction evidence="1 7">
        <text>L-glutamate = D-glutamate</text>
        <dbReference type="Rhea" id="RHEA:12813"/>
        <dbReference type="ChEBI" id="CHEBI:29985"/>
        <dbReference type="ChEBI" id="CHEBI:29986"/>
        <dbReference type="EC" id="5.1.1.3"/>
    </reaction>
</comment>
<feature type="active site" description="Proton donor/acceptor" evidence="7">
    <location>
        <position position="73"/>
    </location>
</feature>
<evidence type="ECO:0000256" key="7">
    <source>
        <dbReference type="HAMAP-Rule" id="MF_00258"/>
    </source>
</evidence>